<comment type="caution">
    <text evidence="2">The sequence shown here is derived from an EMBL/GenBank/DDBJ whole genome shotgun (WGS) entry which is preliminary data.</text>
</comment>
<protein>
    <submittedName>
        <fullName evidence="2">Uncharacterized protein</fullName>
    </submittedName>
</protein>
<evidence type="ECO:0000313" key="3">
    <source>
        <dbReference type="Proteomes" id="UP001500307"/>
    </source>
</evidence>
<reference evidence="3" key="1">
    <citation type="journal article" date="2019" name="Int. J. Syst. Evol. Microbiol.">
        <title>The Global Catalogue of Microorganisms (GCM) 10K type strain sequencing project: providing services to taxonomists for standard genome sequencing and annotation.</title>
        <authorList>
            <consortium name="The Broad Institute Genomics Platform"/>
            <consortium name="The Broad Institute Genome Sequencing Center for Infectious Disease"/>
            <person name="Wu L."/>
            <person name="Ma J."/>
        </authorList>
    </citation>
    <scope>NUCLEOTIDE SEQUENCE [LARGE SCALE GENOMIC DNA]</scope>
    <source>
        <strain evidence="3">JCM 3175</strain>
    </source>
</reference>
<gene>
    <name evidence="2" type="ORF">GCM10023176_27900</name>
</gene>
<feature type="region of interest" description="Disordered" evidence="1">
    <location>
        <begin position="256"/>
        <end position="319"/>
    </location>
</feature>
<dbReference type="Proteomes" id="UP001500307">
    <property type="component" value="Unassembled WGS sequence"/>
</dbReference>
<feature type="compositionally biased region" description="Low complexity" evidence="1">
    <location>
        <begin position="262"/>
        <end position="288"/>
    </location>
</feature>
<feature type="compositionally biased region" description="Low complexity" evidence="1">
    <location>
        <begin position="296"/>
        <end position="309"/>
    </location>
</feature>
<organism evidence="2 3">
    <name type="scientific">Micromonospora coerulea</name>
    <dbReference type="NCBI Taxonomy" id="47856"/>
    <lineage>
        <taxon>Bacteria</taxon>
        <taxon>Bacillati</taxon>
        <taxon>Actinomycetota</taxon>
        <taxon>Actinomycetes</taxon>
        <taxon>Micromonosporales</taxon>
        <taxon>Micromonosporaceae</taxon>
        <taxon>Micromonospora</taxon>
    </lineage>
</organism>
<dbReference type="RefSeq" id="WP_346119636.1">
    <property type="nucleotide sequence ID" value="NZ_BAABGU010000013.1"/>
</dbReference>
<accession>A0ABP8SIS1</accession>
<keyword evidence="3" id="KW-1185">Reference proteome</keyword>
<proteinExistence type="predicted"/>
<evidence type="ECO:0000256" key="1">
    <source>
        <dbReference type="SAM" id="MobiDB-lite"/>
    </source>
</evidence>
<evidence type="ECO:0000313" key="2">
    <source>
        <dbReference type="EMBL" id="GAA4570061.1"/>
    </source>
</evidence>
<dbReference type="EMBL" id="BAABGU010000013">
    <property type="protein sequence ID" value="GAA4570061.1"/>
    <property type="molecule type" value="Genomic_DNA"/>
</dbReference>
<sequence>MAKTDSTGSTWRYRWAHRQNERRQRAFRDADEAWCRRDEELRRLRTLAGSFQGTAEAGAGLPLELSPGEVVFWTLPAAQLVEVRHTGVLPAPELTVDPDPPVLRPRRPEGLKVTDAGLAVLTNRRLVLLGGRGRRDWAYGRMTGLAHDPAAPVTLIQVLDRRRTSGLLLPTGAVADFRFKLTMAFADAIEQRAAVVAELDELIAEHAQTQPFRPSIVTPAQARHSARVPGGRRTVAVATALALVVPALLFESDPPVRPGSDVASAATPATTGTPAPRPVAPAVRVDAPGTPKPGQRTTAGPTPTRSRSTPPQPAGERRCGAPVNPFGYDFCGGYRIRRPAARICDYFDCAPGFWAGRGYLVQCRDGMISRTGGQPEACAGHAGVRRTVWT</sequence>
<name>A0ABP8SIS1_9ACTN</name>